<dbReference type="SUPFAM" id="SSF81296">
    <property type="entry name" value="E set domains"/>
    <property type="match status" value="1"/>
</dbReference>
<dbReference type="GO" id="GO:0008849">
    <property type="term" value="F:enterochelin esterase activity"/>
    <property type="evidence" value="ECO:0007669"/>
    <property type="project" value="InterPro"/>
</dbReference>
<dbReference type="Gene3D" id="2.60.40.10">
    <property type="entry name" value="Immunoglobulins"/>
    <property type="match status" value="1"/>
</dbReference>
<dbReference type="SUPFAM" id="SSF53474">
    <property type="entry name" value="alpha/beta-Hydrolases"/>
    <property type="match status" value="1"/>
</dbReference>
<dbReference type="RefSeq" id="WP_078320102.1">
    <property type="nucleotide sequence ID" value="NZ_FXTS01000006.1"/>
</dbReference>
<organism evidence="7 8">
    <name type="scientific">Oceanospirillum linum</name>
    <dbReference type="NCBI Taxonomy" id="966"/>
    <lineage>
        <taxon>Bacteria</taxon>
        <taxon>Pseudomonadati</taxon>
        <taxon>Pseudomonadota</taxon>
        <taxon>Gammaproteobacteria</taxon>
        <taxon>Oceanospirillales</taxon>
        <taxon>Oceanospirillaceae</taxon>
        <taxon>Oceanospirillum</taxon>
    </lineage>
</organism>
<dbReference type="EMBL" id="MTSD02000005">
    <property type="protein sequence ID" value="OOV86651.1"/>
    <property type="molecule type" value="Genomic_DNA"/>
</dbReference>
<feature type="chain" id="PRO_5010582555" description="Enterochelin esterase N-terminal domain-containing protein" evidence="5">
    <location>
        <begin position="21"/>
        <end position="537"/>
    </location>
</feature>
<dbReference type="GO" id="GO:0005506">
    <property type="term" value="F:iron ion binding"/>
    <property type="evidence" value="ECO:0007669"/>
    <property type="project" value="InterPro"/>
</dbReference>
<reference evidence="7" key="1">
    <citation type="submission" date="2017-02" db="EMBL/GenBank/DDBJ databases">
        <title>Draft Genome Sequence of the Salt Water Bacterium Oceanospirillum linum ATCC 11336.</title>
        <authorList>
            <person name="Trachtenberg A.M."/>
            <person name="Carney J.G."/>
            <person name="Linnane J.D."/>
            <person name="Rheaume B.A."/>
            <person name="Pitts N.L."/>
            <person name="Mykles D.L."/>
            <person name="Maclea K.S."/>
        </authorList>
    </citation>
    <scope>NUCLEOTIDE SEQUENCE [LARGE SCALE GENOMIC DNA]</scope>
    <source>
        <strain evidence="7">ATCC 11336</strain>
    </source>
</reference>
<proteinExistence type="inferred from homology"/>
<evidence type="ECO:0000256" key="5">
    <source>
        <dbReference type="SAM" id="SignalP"/>
    </source>
</evidence>
<evidence type="ECO:0000313" key="8">
    <source>
        <dbReference type="Proteomes" id="UP000190064"/>
    </source>
</evidence>
<comment type="subcellular location">
    <subcellularLocation>
        <location evidence="1">Cytoplasm</location>
    </subcellularLocation>
</comment>
<dbReference type="GO" id="GO:0006826">
    <property type="term" value="P:iron ion transport"/>
    <property type="evidence" value="ECO:0007669"/>
    <property type="project" value="InterPro"/>
</dbReference>
<evidence type="ECO:0000313" key="7">
    <source>
        <dbReference type="EMBL" id="OOV86651.1"/>
    </source>
</evidence>
<dbReference type="Gene3D" id="3.40.50.1820">
    <property type="entry name" value="alpha/beta hydrolase"/>
    <property type="match status" value="1"/>
</dbReference>
<dbReference type="InterPro" id="IPR014756">
    <property type="entry name" value="Ig_E-set"/>
</dbReference>
<dbReference type="PANTHER" id="PTHR48098:SF3">
    <property type="entry name" value="IRON(III) ENTEROBACTIN ESTERASE"/>
    <property type="match status" value="1"/>
</dbReference>
<dbReference type="InterPro" id="IPR050583">
    <property type="entry name" value="Mycobacterial_A85_antigen"/>
</dbReference>
<dbReference type="InterPro" id="IPR021764">
    <property type="entry name" value="Enterochelin_esterase_N"/>
</dbReference>
<comment type="similarity">
    <text evidence="4">Belongs to the Fes family.</text>
</comment>
<keyword evidence="2" id="KW-0963">Cytoplasm</keyword>
<evidence type="ECO:0000256" key="4">
    <source>
        <dbReference type="ARBA" id="ARBA00024201"/>
    </source>
</evidence>
<dbReference type="InterPro" id="IPR000801">
    <property type="entry name" value="Esterase-like"/>
</dbReference>
<dbReference type="Pfam" id="PF00756">
    <property type="entry name" value="Esterase"/>
    <property type="match status" value="1"/>
</dbReference>
<dbReference type="STRING" id="966.BTA35_0212235"/>
<dbReference type="Pfam" id="PF11806">
    <property type="entry name" value="Enterochelin_N"/>
    <property type="match status" value="1"/>
</dbReference>
<name>A0A1T1H9V8_OCELI</name>
<sequence length="537" mass="59918">MLKFIRSLVLLNLISFQVLAETPSNSIVKPVVARLPVNEAFVLEQSAGKVFHLTLGEGEYLRGDLKADHPFDAIISMGNGHVVRQVSQPHSRDARIFFQAKTEGTYQLRIVAGVQETTFNLRLNSVPLMTEGIKPTPVLISDAMQNAFKALQQGGAPDAIWQQLTRNGTPLIETLEGVNDKLRVTFLWRGAKERVLMLGAPGYNHDPLYRLGDSDIWYRSYDLPSDTRISYQLAPDVPQVAAGGREQRIAILATAQRDPENPNQWAPDGVTDIYGVKSILELKDAPSDDALKDQQSIEKVAEYALESHNLGNTRAVDIWVSEELRQLAPGKMVPLAIFFDGKAYQSKVPTPRILHNLVAENKIPPLVAVFVNNPSNSARIKELPCNPDFADFMAEELLPFVRQKTGYRFSAGQTLLAGSSFGGLASSCTALRYPELFGKVLSLSGSYWWSPSDSDRPEWLPAHFAEVDKKPIQFYLSAGRFETNYGESGILSSNRHFEQVLRLKGYLVKLEEFSSGHDYFHWRATLDRGLIHLLGKR</sequence>
<comment type="caution">
    <text evidence="7">The sequence shown here is derived from an EMBL/GenBank/DDBJ whole genome shotgun (WGS) entry which is preliminary data.</text>
</comment>
<keyword evidence="8" id="KW-1185">Reference proteome</keyword>
<dbReference type="PANTHER" id="PTHR48098">
    <property type="entry name" value="ENTEROCHELIN ESTERASE-RELATED"/>
    <property type="match status" value="1"/>
</dbReference>
<keyword evidence="3" id="KW-0378">Hydrolase</keyword>
<dbReference type="InterPro" id="IPR029058">
    <property type="entry name" value="AB_hydrolase_fold"/>
</dbReference>
<dbReference type="InterPro" id="IPR013783">
    <property type="entry name" value="Ig-like_fold"/>
</dbReference>
<dbReference type="AlphaFoldDB" id="A0A1T1H9V8"/>
<evidence type="ECO:0000256" key="1">
    <source>
        <dbReference type="ARBA" id="ARBA00004496"/>
    </source>
</evidence>
<feature type="signal peptide" evidence="5">
    <location>
        <begin position="1"/>
        <end position="20"/>
    </location>
</feature>
<evidence type="ECO:0000256" key="2">
    <source>
        <dbReference type="ARBA" id="ARBA00022490"/>
    </source>
</evidence>
<accession>A0A1T1H9V8</accession>
<gene>
    <name evidence="7" type="ORF">BTA35_0212235</name>
</gene>
<dbReference type="GO" id="GO:0005737">
    <property type="term" value="C:cytoplasm"/>
    <property type="evidence" value="ECO:0007669"/>
    <property type="project" value="UniProtKB-SubCell"/>
</dbReference>
<evidence type="ECO:0000256" key="3">
    <source>
        <dbReference type="ARBA" id="ARBA00022801"/>
    </source>
</evidence>
<protein>
    <recommendedName>
        <fullName evidence="6">Enterochelin esterase N-terminal domain-containing protein</fullName>
    </recommendedName>
</protein>
<keyword evidence="5" id="KW-0732">Signal</keyword>
<dbReference type="Proteomes" id="UP000190064">
    <property type="component" value="Unassembled WGS sequence"/>
</dbReference>
<feature type="domain" description="Enterochelin esterase N-terminal" evidence="6">
    <location>
        <begin position="183"/>
        <end position="289"/>
    </location>
</feature>
<evidence type="ECO:0000259" key="6">
    <source>
        <dbReference type="Pfam" id="PF11806"/>
    </source>
</evidence>